<dbReference type="AlphaFoldDB" id="A0AAV2IM67"/>
<dbReference type="SUPFAM" id="SSF48371">
    <property type="entry name" value="ARM repeat"/>
    <property type="match status" value="1"/>
</dbReference>
<comment type="similarity">
    <text evidence="1">Belongs to the protein kinase superfamily.</text>
</comment>
<feature type="region of interest" description="Disordered" evidence="2">
    <location>
        <begin position="471"/>
        <end position="509"/>
    </location>
</feature>
<feature type="compositionally biased region" description="Basic and acidic residues" evidence="2">
    <location>
        <begin position="532"/>
        <end position="551"/>
    </location>
</feature>
<dbReference type="InterPro" id="IPR011009">
    <property type="entry name" value="Kinase-like_dom_sf"/>
</dbReference>
<organism evidence="4 5">
    <name type="scientific">Lymnaea stagnalis</name>
    <name type="common">Great pond snail</name>
    <name type="synonym">Helix stagnalis</name>
    <dbReference type="NCBI Taxonomy" id="6523"/>
    <lineage>
        <taxon>Eukaryota</taxon>
        <taxon>Metazoa</taxon>
        <taxon>Spiralia</taxon>
        <taxon>Lophotrochozoa</taxon>
        <taxon>Mollusca</taxon>
        <taxon>Gastropoda</taxon>
        <taxon>Heterobranchia</taxon>
        <taxon>Euthyneura</taxon>
        <taxon>Panpulmonata</taxon>
        <taxon>Hygrophila</taxon>
        <taxon>Lymnaeoidea</taxon>
        <taxon>Lymnaeidae</taxon>
        <taxon>Lymnaea</taxon>
    </lineage>
</organism>
<feature type="compositionally biased region" description="Polar residues" evidence="2">
    <location>
        <begin position="687"/>
        <end position="720"/>
    </location>
</feature>
<dbReference type="Gene3D" id="3.30.200.20">
    <property type="entry name" value="Phosphorylase Kinase, domain 1"/>
    <property type="match status" value="1"/>
</dbReference>
<dbReference type="Gene3D" id="1.25.10.10">
    <property type="entry name" value="Leucine-rich Repeat Variant"/>
    <property type="match status" value="1"/>
</dbReference>
<dbReference type="Gene3D" id="1.10.510.10">
    <property type="entry name" value="Transferase(Phosphotransferase) domain 1"/>
    <property type="match status" value="1"/>
</dbReference>
<feature type="region of interest" description="Disordered" evidence="2">
    <location>
        <begin position="528"/>
        <end position="736"/>
    </location>
</feature>
<name>A0AAV2IM67_LYMST</name>
<gene>
    <name evidence="4" type="ORF">GSLYS_00021060001</name>
</gene>
<dbReference type="InterPro" id="IPR011989">
    <property type="entry name" value="ARM-like"/>
</dbReference>
<comment type="caution">
    <text evidence="4">The sequence shown here is derived from an EMBL/GenBank/DDBJ whole genome shotgun (WGS) entry which is preliminary data.</text>
</comment>
<feature type="non-terminal residue" evidence="4">
    <location>
        <position position="830"/>
    </location>
</feature>
<sequence length="830" mass="92145">MGAENSVLEGCLWGDAIDCPPKFPWQLSPVTKPDGTEATVFEPNIPDGKDSDLLKKCALILKTLRHPNIVRFIGYSESSDRVWLATESVVPLVTAVPEMSPEELCVGLCDILHGLDFLHSKLGMNHNNLCLSSIYVSPDGTWKLGGLEHACKFTDATQEYLEKCRAFRHEDSLSPEEKTGNVRIDGALGHARDIFAFGALVDSLLDLVKEKNDIIKTLDQQMSVCSSADPASRPKVTTLLGMTALKSDLLEILSYLKNIAIKSDTEKREFFSHLVERLRKIPETVLARRLVVPLLARFVLLNEWADKLVLPYLLRPKRDSTGTNSSAIQGLLDESLYKQYVINHLFNIFHVHDSHIRLVLLEHFSHYVQLFTRAQLEDDIFIQILLGVRDTDDRIVAASLRALADLVAVLGGDFVIGGSRKSFFFHGLPKKITAQDMVKMEIPQNMSSALSHHKPLLKDLAYGRTLPAGKDSLSVEKERRMKEKEQRREEAKLKREERKKKLKDKTKEVAEGEKQCIESLYIVKENLSTKSKKPESDSEKSEADPPEDKNGLIDVDDVQEKDSSEWSDWEDPERRISAEIEAELESMTSNTEGDAKLQTSPSPYRSQSPPSPPPMKIDWSDVPEADRMIDPWNPSKAAGKTNQNGPLTLFNKPRPTSGSEVKAEKNGDTAKADSEDWGSETWEVDVSSKTLTSPLPHTGLQQPVPSKGNSLKLTTTSTAVKAQVKKPDPKKVSDDLGMGLDIKSIEIKAKPLSPELDFFADMAPSISQSKSKDFLDLLEQESSRQALSATAPSVGGDTSGKEILNGKISEKDSDAKKNNTLFAVMPATED</sequence>
<dbReference type="Proteomes" id="UP001497497">
    <property type="component" value="Unassembled WGS sequence"/>
</dbReference>
<dbReference type="GO" id="GO:0004672">
    <property type="term" value="F:protein kinase activity"/>
    <property type="evidence" value="ECO:0007669"/>
    <property type="project" value="InterPro"/>
</dbReference>
<accession>A0AAV2IM67</accession>
<proteinExistence type="inferred from homology"/>
<dbReference type="InterPro" id="IPR016024">
    <property type="entry name" value="ARM-type_fold"/>
</dbReference>
<evidence type="ECO:0000259" key="3">
    <source>
        <dbReference type="PROSITE" id="PS50011"/>
    </source>
</evidence>
<reference evidence="4 5" key="1">
    <citation type="submission" date="2024-04" db="EMBL/GenBank/DDBJ databases">
        <authorList>
            <consortium name="Genoscope - CEA"/>
            <person name="William W."/>
        </authorList>
    </citation>
    <scope>NUCLEOTIDE SEQUENCE [LARGE SCALE GENOMIC DNA]</scope>
</reference>
<feature type="compositionally biased region" description="Basic and acidic residues" evidence="2">
    <location>
        <begin position="661"/>
        <end position="674"/>
    </location>
</feature>
<dbReference type="PROSITE" id="PS50011">
    <property type="entry name" value="PROTEIN_KINASE_DOM"/>
    <property type="match status" value="1"/>
</dbReference>
<dbReference type="InterPro" id="IPR000719">
    <property type="entry name" value="Prot_kinase_dom"/>
</dbReference>
<feature type="compositionally biased region" description="Basic and acidic residues" evidence="2">
    <location>
        <begin position="725"/>
        <end position="734"/>
    </location>
</feature>
<protein>
    <recommendedName>
        <fullName evidence="3">Protein kinase domain-containing protein</fullName>
    </recommendedName>
</protein>
<evidence type="ECO:0000256" key="2">
    <source>
        <dbReference type="SAM" id="MobiDB-lite"/>
    </source>
</evidence>
<dbReference type="SUPFAM" id="SSF56112">
    <property type="entry name" value="Protein kinase-like (PK-like)"/>
    <property type="match status" value="1"/>
</dbReference>
<feature type="domain" description="Protein kinase" evidence="3">
    <location>
        <begin position="1"/>
        <end position="286"/>
    </location>
</feature>
<keyword evidence="5" id="KW-1185">Reference proteome</keyword>
<evidence type="ECO:0000313" key="5">
    <source>
        <dbReference type="Proteomes" id="UP001497497"/>
    </source>
</evidence>
<feature type="compositionally biased region" description="Basic and acidic residues" evidence="2">
    <location>
        <begin position="473"/>
        <end position="496"/>
    </location>
</feature>
<dbReference type="EMBL" id="CAXITT010001057">
    <property type="protein sequence ID" value="CAL1547743.1"/>
    <property type="molecule type" value="Genomic_DNA"/>
</dbReference>
<evidence type="ECO:0000256" key="1">
    <source>
        <dbReference type="ARBA" id="ARBA00038349"/>
    </source>
</evidence>
<dbReference type="PANTHER" id="PTHR12984">
    <property type="entry name" value="SCY1-RELATED S/T PROTEIN KINASE-LIKE"/>
    <property type="match status" value="1"/>
</dbReference>
<dbReference type="InterPro" id="IPR051177">
    <property type="entry name" value="CIK-Related_Protein"/>
</dbReference>
<dbReference type="GO" id="GO:0005524">
    <property type="term" value="F:ATP binding"/>
    <property type="evidence" value="ECO:0007669"/>
    <property type="project" value="InterPro"/>
</dbReference>
<feature type="region of interest" description="Disordered" evidence="2">
    <location>
        <begin position="785"/>
        <end position="830"/>
    </location>
</feature>
<feature type="compositionally biased region" description="Basic and acidic residues" evidence="2">
    <location>
        <begin position="808"/>
        <end position="817"/>
    </location>
</feature>
<evidence type="ECO:0000313" key="4">
    <source>
        <dbReference type="EMBL" id="CAL1547743.1"/>
    </source>
</evidence>
<dbReference type="PANTHER" id="PTHR12984:SF15">
    <property type="entry name" value="PROTEIN-ASSOCIATING WITH THE CARBOXYL-TERMINAL DOMAIN OF EZRIN"/>
    <property type="match status" value="1"/>
</dbReference>